<protein>
    <submittedName>
        <fullName evidence="2">Uncharacterized protein</fullName>
    </submittedName>
</protein>
<evidence type="ECO:0000256" key="1">
    <source>
        <dbReference type="SAM" id="Phobius"/>
    </source>
</evidence>
<keyword evidence="1" id="KW-0472">Membrane</keyword>
<organism evidence="2 3">
    <name type="scientific">Variovorax paradoxus</name>
    <dbReference type="NCBI Taxonomy" id="34073"/>
    <lineage>
        <taxon>Bacteria</taxon>
        <taxon>Pseudomonadati</taxon>
        <taxon>Pseudomonadota</taxon>
        <taxon>Betaproteobacteria</taxon>
        <taxon>Burkholderiales</taxon>
        <taxon>Comamonadaceae</taxon>
        <taxon>Variovorax</taxon>
    </lineage>
</organism>
<gene>
    <name evidence="2" type="ORF">VPARA_33400</name>
</gene>
<dbReference type="PATRIC" id="fig|34073.19.peg.3426"/>
<keyword evidence="1" id="KW-0812">Transmembrane</keyword>
<keyword evidence="1" id="KW-1133">Transmembrane helix</keyword>
<comment type="caution">
    <text evidence="2">The sequence shown here is derived from an EMBL/GenBank/DDBJ whole genome shotgun (WGS) entry which is preliminary data.</text>
</comment>
<sequence>MTTIQSRRKLIVIILLCLAVGGALVRHYAERGTTTRDIGTLLMVLWVPIIGNVIAWLIGKLPRRAPPAEPATFDAARAFTPHFLAELTLRPPALPSHDVPLAPGEYRCALVVDNEGFSARWFVPQGEVLARGKPHALGIELLSPETAAARFPAGAVFRVLVGDSFIADGRVLESHAPHI</sequence>
<dbReference type="RefSeq" id="WP_047785327.1">
    <property type="nucleotide sequence ID" value="NZ_JZWI01000016.1"/>
</dbReference>
<proteinExistence type="predicted"/>
<keyword evidence="3" id="KW-1185">Reference proteome</keyword>
<dbReference type="Proteomes" id="UP000035170">
    <property type="component" value="Unassembled WGS sequence"/>
</dbReference>
<evidence type="ECO:0000313" key="2">
    <source>
        <dbReference type="EMBL" id="KLN55639.1"/>
    </source>
</evidence>
<dbReference type="AlphaFoldDB" id="A0A0H2LZL3"/>
<reference evidence="2 3" key="1">
    <citation type="submission" date="2015-03" db="EMBL/GenBank/DDBJ databases">
        <title>Genome sequence of Variovorax paradoxus TBEA6.</title>
        <authorList>
            <person name="Poehlein A."/>
            <person name="Schuldes J."/>
            <person name="Wuebbeler J.H."/>
            <person name="Hiessl S."/>
            <person name="Steinbuechel A."/>
            <person name="Daniel R."/>
        </authorList>
    </citation>
    <scope>NUCLEOTIDE SEQUENCE [LARGE SCALE GENOMIC DNA]</scope>
    <source>
        <strain evidence="2 3">TBEA6</strain>
    </source>
</reference>
<feature type="transmembrane region" description="Helical" evidence="1">
    <location>
        <begin position="38"/>
        <end position="58"/>
    </location>
</feature>
<evidence type="ECO:0000313" key="3">
    <source>
        <dbReference type="Proteomes" id="UP000035170"/>
    </source>
</evidence>
<accession>A0A0H2LZL3</accession>
<dbReference type="EMBL" id="JZWI01000016">
    <property type="protein sequence ID" value="KLN55639.1"/>
    <property type="molecule type" value="Genomic_DNA"/>
</dbReference>
<name>A0A0H2LZL3_VARPD</name>